<dbReference type="InParanoid" id="A0A0G4EZB5"/>
<feature type="region of interest" description="Disordered" evidence="2">
    <location>
        <begin position="783"/>
        <end position="822"/>
    </location>
</feature>
<feature type="compositionally biased region" description="Basic and acidic residues" evidence="2">
    <location>
        <begin position="554"/>
        <end position="563"/>
    </location>
</feature>
<feature type="compositionally biased region" description="Polar residues" evidence="2">
    <location>
        <begin position="163"/>
        <end position="186"/>
    </location>
</feature>
<evidence type="ECO:0000313" key="4">
    <source>
        <dbReference type="Proteomes" id="UP000041254"/>
    </source>
</evidence>
<dbReference type="VEuPathDB" id="CryptoDB:Vbra_8555"/>
<gene>
    <name evidence="3" type="ORF">Vbra_8555</name>
</gene>
<accession>A0A0G4EZB5</accession>
<feature type="region of interest" description="Disordered" evidence="2">
    <location>
        <begin position="540"/>
        <end position="574"/>
    </location>
</feature>
<evidence type="ECO:0000313" key="3">
    <source>
        <dbReference type="EMBL" id="CEM04122.1"/>
    </source>
</evidence>
<sequence length="1462" mass="159880">MATIAGIDVGLPGGWQKREKIPERRRREHAPASRRKRAPSPATDTQWHASVDSVPLESPPRPPPSPAQAAPFLEDFSPVVHQLFPQSDSDGQEEQRRGRPGWKVRRKHAAPPLIHAPKRGGPDVGVNPRHYSHVPSFFPSVQLSPRDERRARKQTRLDVLTRKTPQPSLSDPEPSASTLSSPQRSVTRPPAPPPPLPARAAPQRPQRAFRSGWVEVLVHQAEDAMIRPDSEAKPATAPPGAADEGYPFPTAEFDMSLDTLRKILGMEQTHEAEAGGYDRGVPSAATTTAAGGLGPVSSSAAMGPQPSAESSAVSPFISPAPSPTPPALADDKETPHPPSTYLPPDMSRVLRSCYVIRHLLQSEGRESHPLQGVWRGVLRDLLGAVFDGFEPGSDVTRLIPYFVEVNGLRQELQRLKSTTEELTQRVETAQKQLHDERQRSDTLERRMSASIHDSTALSTQSILRSLTDEKQRLVADIGRYKAVIEMNEEDFRALNYQYLATEASLREAEQEKWRMKKQLEGLQKECFGLQTALAASQANLTDRQATASPSPRIKFKDTAEPKHQGPTSITSTRRQPTGHFAKMTSKFMSKGTMNASTFTDNEGTLVSMAALQIASALPHFDESRYLPLTDMYDAGEEGGSGGRTVPQKVSPMDAEALVEGVTQAVGDLAWQAEHQQATARSLRKQLRASLDLTPEWNRDELIVQLSKTFEGTPDHATLTLPSDSRKLVAWGSSPQIPSFLRLFGSQLIQAPQVLTPQELLPVLGEFWMFAHKFPQTHPHFFSTTPVPAPAADQGDQPAEATTAAAGGDAEGPKALPSAAREDLTGGSGVLGREIGGGSNELGQILLAFAASKHEHRDAQISYCFGLFESCARAGTPDSILLFKALKGDIHEDWCHQALIMVRTFTRLLVRTAEHLFAPLPPDPAPLHVASPMIQISQASATDPPKGVRAQQRATAATIGPLLSPVPSEKAESTMSVPAAAGKGRRGSTMFAGAGVGQVKRTSIMMAPPPSSVGKRRPSMAVSTPPEERAVAVLRRGLEVEKDNSLVEGVRRGTMVHGGVEVNKDLGVSFGVLTGLLLSFFPVKERTRMNRLKSIVHRCLEGRQEKRKSDDDVMLRLTDLFEPIEGGLIEEMKVQYIMECLEAYQRCVRYVKEAALQFGNEQRMPANHFRDALLNADSTLPKLAVEILLLRGLGVSVHSVVGPVVNQMSDRLTGDSRRALLARAVTYALRPLENNTLIRVDTFLHNLRVGGLVRPSRQWIGGLTYRQVLDASGFTTHNQAEDTFKEILNLKEDFDWTDGKSWDQPILEDICAFPEPTHPRRGSIVNGAAASSAAGSSSASPRSSSQHEPPTPQAGMELFKVTGAKLGLDNWKAIAVSPRESMAAGGGAGQQSGVVMSDEVVSLRQQHGVPEWWRWTIPEELFLEYGYHVWRDIDAWAKRQQVVVTRQVEGRAAVSPPEWFADD</sequence>
<feature type="compositionally biased region" description="Polar residues" evidence="2">
    <location>
        <begin position="565"/>
        <end position="574"/>
    </location>
</feature>
<dbReference type="PANTHER" id="PTHR24216:SF65">
    <property type="entry name" value="PAXILLIN-LIKE PROTEIN 1"/>
    <property type="match status" value="1"/>
</dbReference>
<feature type="compositionally biased region" description="Basic residues" evidence="2">
    <location>
        <begin position="23"/>
        <end position="38"/>
    </location>
</feature>
<feature type="compositionally biased region" description="Polar residues" evidence="2">
    <location>
        <begin position="540"/>
        <end position="549"/>
    </location>
</feature>
<keyword evidence="1" id="KW-0175">Coiled coil</keyword>
<evidence type="ECO:0000256" key="2">
    <source>
        <dbReference type="SAM" id="MobiDB-lite"/>
    </source>
</evidence>
<dbReference type="Proteomes" id="UP000041254">
    <property type="component" value="Unassembled WGS sequence"/>
</dbReference>
<feature type="compositionally biased region" description="Low complexity" evidence="2">
    <location>
        <begin position="789"/>
        <end position="807"/>
    </location>
</feature>
<feature type="compositionally biased region" description="Pro residues" evidence="2">
    <location>
        <begin position="57"/>
        <end position="66"/>
    </location>
</feature>
<feature type="region of interest" description="Disordered" evidence="2">
    <location>
        <begin position="1320"/>
        <end position="1353"/>
    </location>
</feature>
<feature type="region of interest" description="Disordered" evidence="2">
    <location>
        <begin position="273"/>
        <end position="344"/>
    </location>
</feature>
<feature type="region of interest" description="Disordered" evidence="2">
    <location>
        <begin position="1005"/>
        <end position="1024"/>
    </location>
</feature>
<dbReference type="Gene3D" id="1.10.287.1490">
    <property type="match status" value="1"/>
</dbReference>
<feature type="region of interest" description="Disordered" evidence="2">
    <location>
        <begin position="224"/>
        <end position="250"/>
    </location>
</feature>
<feature type="coiled-coil region" evidence="1">
    <location>
        <begin position="405"/>
        <end position="446"/>
    </location>
</feature>
<feature type="region of interest" description="Disordered" evidence="2">
    <location>
        <begin position="1"/>
        <end position="207"/>
    </location>
</feature>
<keyword evidence="4" id="KW-1185">Reference proteome</keyword>
<feature type="compositionally biased region" description="Low complexity" evidence="2">
    <location>
        <begin position="1327"/>
        <end position="1343"/>
    </location>
</feature>
<proteinExistence type="predicted"/>
<feature type="compositionally biased region" description="Basic and acidic residues" evidence="2">
    <location>
        <begin position="145"/>
        <end position="161"/>
    </location>
</feature>
<organism evidence="3 4">
    <name type="scientific">Vitrella brassicaformis (strain CCMP3155)</name>
    <dbReference type="NCBI Taxonomy" id="1169540"/>
    <lineage>
        <taxon>Eukaryota</taxon>
        <taxon>Sar</taxon>
        <taxon>Alveolata</taxon>
        <taxon>Colpodellida</taxon>
        <taxon>Vitrellaceae</taxon>
        <taxon>Vitrella</taxon>
    </lineage>
</organism>
<evidence type="ECO:0000256" key="1">
    <source>
        <dbReference type="SAM" id="Coils"/>
    </source>
</evidence>
<dbReference type="EMBL" id="CDMY01000347">
    <property type="protein sequence ID" value="CEM04122.1"/>
    <property type="molecule type" value="Genomic_DNA"/>
</dbReference>
<feature type="compositionally biased region" description="Low complexity" evidence="2">
    <location>
        <begin position="198"/>
        <end position="207"/>
    </location>
</feature>
<dbReference type="PANTHER" id="PTHR24216">
    <property type="entry name" value="PAXILLIN-RELATED"/>
    <property type="match status" value="1"/>
</dbReference>
<name>A0A0G4EZB5_VITBC</name>
<feature type="compositionally biased region" description="Basic residues" evidence="2">
    <location>
        <begin position="98"/>
        <end position="109"/>
    </location>
</feature>
<reference evidence="3 4" key="1">
    <citation type="submission" date="2014-11" db="EMBL/GenBank/DDBJ databases">
        <authorList>
            <person name="Zhu J."/>
            <person name="Qi W."/>
            <person name="Song R."/>
        </authorList>
    </citation>
    <scope>NUCLEOTIDE SEQUENCE [LARGE SCALE GENOMIC DNA]</scope>
</reference>
<protein>
    <submittedName>
        <fullName evidence="3">Uncharacterized protein</fullName>
    </submittedName>
</protein>